<dbReference type="RefSeq" id="WP_101308914.1">
    <property type="nucleotide sequence ID" value="NZ_MVDE01000006.1"/>
</dbReference>
<dbReference type="GO" id="GO:0016787">
    <property type="term" value="F:hydrolase activity"/>
    <property type="evidence" value="ECO:0007669"/>
    <property type="project" value="InterPro"/>
</dbReference>
<protein>
    <submittedName>
        <fullName evidence="3">Metallophosphatase</fullName>
    </submittedName>
</protein>
<gene>
    <name evidence="3" type="ORF">BZG01_05920</name>
</gene>
<name>A0A2N3IC07_9BACT</name>
<feature type="chain" id="PRO_5014632591" evidence="1">
    <location>
        <begin position="20"/>
        <end position="612"/>
    </location>
</feature>
<keyword evidence="4" id="KW-1185">Reference proteome</keyword>
<feature type="signal peptide" evidence="1">
    <location>
        <begin position="1"/>
        <end position="19"/>
    </location>
</feature>
<dbReference type="Proteomes" id="UP000233618">
    <property type="component" value="Unassembled WGS sequence"/>
</dbReference>
<sequence length="612" mass="69688">MTKILQCLLLAILLIGSNACEEKLQTNESIQIAFMADVHLNDIYGEFQDCDYKGVVNPANGKFVIARTMKAQLNSTRIFNENYFAFLAALDDVVKRKIKFVVLPGDFSDDGQPFNVRGLKKILDSYSDKYGIKFIATTGNHDPVRPFAMDAGKKDFLGAGGKPQVIMSADSLYVPLSSEENPVVVTKDICRMGYEEVITTLGDFGFFPKKEDLYWETPFTSYTHNDYAFDKAFKQSSLNNRNYSIPPFNTSIPDVSYLVEPVRGVWFLAIDANVYVPNNNAETDSLNADNYEGASAGYSNVLTHKKHLIKWVKKVSSEADRLGKTLIVFSHYPMIDFNDDASPHIKNLMGEGKMQLHRVPDEDVARTFAEAGIKLHFGGHMHINDTGIRKYENGTGLVNVQIPSLAAYIPAYKILTVKNKNLMEVETVVIDSVPRFKELFPIYEQEYSYLKKSGTKDIWNKDILSATTYHEFTNWHLKELVRLRFLKKDWPAEFRDFLLNATGKELLNYTNSTAVDSSLFENWTGFDMIFDFYRLRSADKLAIKDIGLDRIKQYQIIIESLLQNQKDSNSLTNKVQNDFYEFAEIFHHFLNGAPADHFQIDLKNAELVDLVE</sequence>
<organism evidence="3 4">
    <name type="scientific">Labilibaculum manganireducens</name>
    <dbReference type="NCBI Taxonomy" id="1940525"/>
    <lineage>
        <taxon>Bacteria</taxon>
        <taxon>Pseudomonadati</taxon>
        <taxon>Bacteroidota</taxon>
        <taxon>Bacteroidia</taxon>
        <taxon>Marinilabiliales</taxon>
        <taxon>Marinifilaceae</taxon>
        <taxon>Labilibaculum</taxon>
    </lineage>
</organism>
<comment type="caution">
    <text evidence="3">The sequence shown here is derived from an EMBL/GenBank/DDBJ whole genome shotgun (WGS) entry which is preliminary data.</text>
</comment>
<evidence type="ECO:0000256" key="1">
    <source>
        <dbReference type="SAM" id="SignalP"/>
    </source>
</evidence>
<accession>A0A2N3IC07</accession>
<evidence type="ECO:0000313" key="4">
    <source>
        <dbReference type="Proteomes" id="UP000233618"/>
    </source>
</evidence>
<evidence type="ECO:0000259" key="2">
    <source>
        <dbReference type="Pfam" id="PF00149"/>
    </source>
</evidence>
<dbReference type="InterPro" id="IPR004843">
    <property type="entry name" value="Calcineurin-like_PHP"/>
</dbReference>
<keyword evidence="1" id="KW-0732">Signal</keyword>
<reference evidence="3 4" key="1">
    <citation type="journal article" date="2017" name="Front. Microbiol.">
        <title>Labilibaculum manganireducens gen. nov., sp. nov. and Labilibaculum filiforme sp. nov., Novel Bacteroidetes Isolated from Subsurface Sediments of the Baltic Sea.</title>
        <authorList>
            <person name="Vandieken V."/>
            <person name="Marshall I.P."/>
            <person name="Niemann H."/>
            <person name="Engelen B."/>
            <person name="Cypionka H."/>
        </authorList>
    </citation>
    <scope>NUCLEOTIDE SEQUENCE [LARGE SCALE GENOMIC DNA]</scope>
    <source>
        <strain evidence="3 4">59.10-2M</strain>
    </source>
</reference>
<dbReference type="Pfam" id="PF00149">
    <property type="entry name" value="Metallophos"/>
    <property type="match status" value="1"/>
</dbReference>
<dbReference type="EMBL" id="MVDE01000006">
    <property type="protein sequence ID" value="PKQ67904.1"/>
    <property type="molecule type" value="Genomic_DNA"/>
</dbReference>
<feature type="domain" description="Calcineurin-like phosphoesterase" evidence="2">
    <location>
        <begin position="31"/>
        <end position="383"/>
    </location>
</feature>
<proteinExistence type="predicted"/>
<dbReference type="SUPFAM" id="SSF56300">
    <property type="entry name" value="Metallo-dependent phosphatases"/>
    <property type="match status" value="1"/>
</dbReference>
<dbReference type="Gene3D" id="3.60.21.10">
    <property type="match status" value="2"/>
</dbReference>
<evidence type="ECO:0000313" key="3">
    <source>
        <dbReference type="EMBL" id="PKQ67904.1"/>
    </source>
</evidence>
<dbReference type="InterPro" id="IPR029052">
    <property type="entry name" value="Metallo-depent_PP-like"/>
</dbReference>
<dbReference type="AlphaFoldDB" id="A0A2N3IC07"/>